<dbReference type="Proteomes" id="UP000568751">
    <property type="component" value="Unassembled WGS sequence"/>
</dbReference>
<dbReference type="Pfam" id="PF04151">
    <property type="entry name" value="PPC"/>
    <property type="match status" value="2"/>
</dbReference>
<dbReference type="SUPFAM" id="SSF52743">
    <property type="entry name" value="Subtilisin-like"/>
    <property type="match status" value="1"/>
</dbReference>
<dbReference type="PROSITE" id="PS51892">
    <property type="entry name" value="SUBTILASE"/>
    <property type="match status" value="1"/>
</dbReference>
<dbReference type="GO" id="GO:0004252">
    <property type="term" value="F:serine-type endopeptidase activity"/>
    <property type="evidence" value="ECO:0007669"/>
    <property type="project" value="UniProtKB-UniRule"/>
</dbReference>
<dbReference type="InterPro" id="IPR036852">
    <property type="entry name" value="Peptidase_S8/S53_dom_sf"/>
</dbReference>
<feature type="domain" description="Peptidase S8/S53" evidence="6">
    <location>
        <begin position="12"/>
        <end position="251"/>
    </location>
</feature>
<dbReference type="InterPro" id="IPR007280">
    <property type="entry name" value="Peptidase_C_arc/bac"/>
</dbReference>
<dbReference type="Gene3D" id="2.60.120.380">
    <property type="match status" value="2"/>
</dbReference>
<feature type="active site" description="Charge relay system" evidence="5">
    <location>
        <position position="211"/>
    </location>
</feature>
<organism evidence="8 9">
    <name type="scientific">Candidatus Thiodubiliella endoseptemdiera</name>
    <dbReference type="NCBI Taxonomy" id="2738886"/>
    <lineage>
        <taxon>Bacteria</taxon>
        <taxon>Pseudomonadati</taxon>
        <taxon>Pseudomonadota</taxon>
        <taxon>Gammaproteobacteria</taxon>
        <taxon>Candidatus Pseudothioglobaceae</taxon>
        <taxon>Candidatus Thiodubiliella</taxon>
    </lineage>
</organism>
<protein>
    <submittedName>
        <fullName evidence="8">S8 family serine peptidase</fullName>
    </submittedName>
</protein>
<feature type="active site" description="Charge relay system" evidence="5">
    <location>
        <position position="21"/>
    </location>
</feature>
<proteinExistence type="inferred from homology"/>
<keyword evidence="3 5" id="KW-0378">Hydrolase</keyword>
<comment type="caution">
    <text evidence="8">The sequence shown here is derived from an EMBL/GenBank/DDBJ whole genome shotgun (WGS) entry which is preliminary data.</text>
</comment>
<dbReference type="SUPFAM" id="SSF89260">
    <property type="entry name" value="Collagen-binding domain"/>
    <property type="match status" value="2"/>
</dbReference>
<evidence type="ECO:0000256" key="2">
    <source>
        <dbReference type="ARBA" id="ARBA00022670"/>
    </source>
</evidence>
<evidence type="ECO:0000313" key="8">
    <source>
        <dbReference type="EMBL" id="NYT28297.1"/>
    </source>
</evidence>
<dbReference type="EMBL" id="JACCHT010000002">
    <property type="protein sequence ID" value="NYT28297.1"/>
    <property type="molecule type" value="Genomic_DNA"/>
</dbReference>
<dbReference type="InterPro" id="IPR000209">
    <property type="entry name" value="Peptidase_S8/S53_dom"/>
</dbReference>
<accession>A0A853F4J3</accession>
<dbReference type="InterPro" id="IPR023828">
    <property type="entry name" value="Peptidase_S8_Ser-AS"/>
</dbReference>
<evidence type="ECO:0000256" key="3">
    <source>
        <dbReference type="ARBA" id="ARBA00022801"/>
    </source>
</evidence>
<dbReference type="PROSITE" id="PS00138">
    <property type="entry name" value="SUBTILASE_SER"/>
    <property type="match status" value="1"/>
</dbReference>
<dbReference type="GO" id="GO:0006508">
    <property type="term" value="P:proteolysis"/>
    <property type="evidence" value="ECO:0007669"/>
    <property type="project" value="UniProtKB-KW"/>
</dbReference>
<feature type="domain" description="Peptidase C-terminal archaeal/bacterial" evidence="7">
    <location>
        <begin position="469"/>
        <end position="532"/>
    </location>
</feature>
<evidence type="ECO:0000259" key="7">
    <source>
        <dbReference type="Pfam" id="PF04151"/>
    </source>
</evidence>
<dbReference type="InterPro" id="IPR050131">
    <property type="entry name" value="Peptidase_S8_subtilisin-like"/>
</dbReference>
<keyword evidence="4 5" id="KW-0720">Serine protease</keyword>
<feature type="domain" description="Peptidase C-terminal archaeal/bacterial" evidence="7">
    <location>
        <begin position="338"/>
        <end position="401"/>
    </location>
</feature>
<dbReference type="PANTHER" id="PTHR43806">
    <property type="entry name" value="PEPTIDASE S8"/>
    <property type="match status" value="1"/>
</dbReference>
<sequence>MELDNYTGKYTGAGQTIVIIDQGISTSYTNSNVVYSYDFADNDNDAINSGGNHGGQVANVAQNVASGVKIIHLKVFSDGSSVAYSSNIEEALQWVVANTDAYNITAVNLSLGSGNVQTPTTWSGSDEYQALDDKGVIVTVASGNSKASYSYDGVNYMASSESVISVSATNENGEFTSFSQQHKDLTDVAALGKNINVIDNNGIAHSISGTSFSAPTIAGSAAVLQEAAMDLLGHQLTDEEFLDLIQKTGDKVGGYTINEGATTTTTNTTTTNTTLFNKDTLVQTQSAGAAVEVPQVIIPKTDPGLVVDDGTILTAQKIGALTAGVKLLQDSVTKETDDKDFFQFELSANGKVDFLLSNLSSDVDLNLYDSSGKLLHIGWEWGSVDIGYQKTLDAGTYYVGVDYYDGYNKGVTSTYDLSLTLSDVSPAPEPETPVPTPNSDGTIATANKLGTLSNGAKLLQDSVTKETDDKDFFQFELSANGKVDFLLSNLSSDVDLNLYDSSGKSLHNGWEWGSVDIGYQKTLDAGTYYVGVDYYDGYNKGFTSTYDLTLTLSDVVSPNPTPSSPVGYTKINLANAVTYLETHQNEYNDQIVLEA</sequence>
<feature type="active site" description="Charge relay system" evidence="5">
    <location>
        <position position="53"/>
    </location>
</feature>
<keyword evidence="2 5" id="KW-0645">Protease</keyword>
<evidence type="ECO:0000313" key="9">
    <source>
        <dbReference type="Proteomes" id="UP000568751"/>
    </source>
</evidence>
<dbReference type="InterPro" id="IPR015500">
    <property type="entry name" value="Peptidase_S8_subtilisin-rel"/>
</dbReference>
<dbReference type="PANTHER" id="PTHR43806:SF11">
    <property type="entry name" value="CEREVISIN-RELATED"/>
    <property type="match status" value="1"/>
</dbReference>
<evidence type="ECO:0000259" key="6">
    <source>
        <dbReference type="Pfam" id="PF00082"/>
    </source>
</evidence>
<evidence type="ECO:0000256" key="5">
    <source>
        <dbReference type="PROSITE-ProRule" id="PRU01240"/>
    </source>
</evidence>
<dbReference type="CDD" id="cd00306">
    <property type="entry name" value="Peptidases_S8_S53"/>
    <property type="match status" value="1"/>
</dbReference>
<gene>
    <name evidence="8" type="ORF">H0A76_10745</name>
</gene>
<dbReference type="AlphaFoldDB" id="A0A853F4J3"/>
<dbReference type="Gene3D" id="3.40.50.200">
    <property type="entry name" value="Peptidase S8/S53 domain"/>
    <property type="match status" value="1"/>
</dbReference>
<reference evidence="8 9" key="1">
    <citation type="submission" date="2020-05" db="EMBL/GenBank/DDBJ databases">
        <title>Horizontal transmission and recombination maintain forever young bacterial symbiont genomes.</title>
        <authorList>
            <person name="Russell S.L."/>
            <person name="Pepper-Tunick E."/>
            <person name="Svedberg J."/>
            <person name="Byrne A."/>
            <person name="Ruelas Castillo J."/>
            <person name="Vollmers C."/>
            <person name="Beinart R.A."/>
            <person name="Corbett-Detig R."/>
        </authorList>
    </citation>
    <scope>NUCLEOTIDE SEQUENCE [LARGE SCALE GENOMIC DNA]</scope>
    <source>
        <strain evidence="8">455</strain>
    </source>
</reference>
<dbReference type="PRINTS" id="PR00723">
    <property type="entry name" value="SUBTILISIN"/>
</dbReference>
<comment type="similarity">
    <text evidence="1 5">Belongs to the peptidase S8 family.</text>
</comment>
<name>A0A853F4J3_9GAMM</name>
<dbReference type="Pfam" id="PF00082">
    <property type="entry name" value="Peptidase_S8"/>
    <property type="match status" value="1"/>
</dbReference>
<evidence type="ECO:0000256" key="4">
    <source>
        <dbReference type="ARBA" id="ARBA00022825"/>
    </source>
</evidence>
<evidence type="ECO:0000256" key="1">
    <source>
        <dbReference type="ARBA" id="ARBA00011073"/>
    </source>
</evidence>